<evidence type="ECO:0000313" key="3">
    <source>
        <dbReference type="EMBL" id="AWO82958.1"/>
    </source>
</evidence>
<dbReference type="AlphaFoldDB" id="A0AAD0NWR9"/>
<dbReference type="RefSeq" id="WP_004023209.1">
    <property type="nucleotide sequence ID" value="NZ_CABEIC010000002.1"/>
</dbReference>
<accession>A0AAD0NWR9</accession>
<proteinExistence type="inferred from homology"/>
<dbReference type="GeneID" id="32687064"/>
<organism evidence="3 4">
    <name type="scientific">Gordonia terrae</name>
    <dbReference type="NCBI Taxonomy" id="2055"/>
    <lineage>
        <taxon>Bacteria</taxon>
        <taxon>Bacillati</taxon>
        <taxon>Actinomycetota</taxon>
        <taxon>Actinomycetes</taxon>
        <taxon>Mycobacteriales</taxon>
        <taxon>Gordoniaceae</taxon>
        <taxon>Gordonia</taxon>
    </lineage>
</organism>
<dbReference type="InterPro" id="IPR002347">
    <property type="entry name" value="SDR_fam"/>
</dbReference>
<dbReference type="PANTHER" id="PTHR43639">
    <property type="entry name" value="OXIDOREDUCTASE, SHORT-CHAIN DEHYDROGENASE/REDUCTASE FAMILY (AFU_ORTHOLOGUE AFUA_5G02870)"/>
    <property type="match status" value="1"/>
</dbReference>
<name>A0AAD0NWR9_9ACTN</name>
<dbReference type="PRINTS" id="PR00080">
    <property type="entry name" value="SDRFAMILY"/>
</dbReference>
<keyword evidence="2" id="KW-0560">Oxidoreductase</keyword>
<dbReference type="PRINTS" id="PR00081">
    <property type="entry name" value="GDHRDH"/>
</dbReference>
<dbReference type="KEGG" id="gta:BCM27_04800"/>
<dbReference type="Gene3D" id="3.40.50.720">
    <property type="entry name" value="NAD(P)-binding Rossmann-like Domain"/>
    <property type="match status" value="1"/>
</dbReference>
<dbReference type="InterPro" id="IPR036291">
    <property type="entry name" value="NAD(P)-bd_dom_sf"/>
</dbReference>
<protein>
    <submittedName>
        <fullName evidence="3">KR domain-containing protein</fullName>
    </submittedName>
</protein>
<dbReference type="PROSITE" id="PS00061">
    <property type="entry name" value="ADH_SHORT"/>
    <property type="match status" value="1"/>
</dbReference>
<dbReference type="SUPFAM" id="SSF51735">
    <property type="entry name" value="NAD(P)-binding Rossmann-fold domains"/>
    <property type="match status" value="1"/>
</dbReference>
<dbReference type="Proteomes" id="UP000247118">
    <property type="component" value="Chromosome"/>
</dbReference>
<evidence type="ECO:0000256" key="2">
    <source>
        <dbReference type="ARBA" id="ARBA00023002"/>
    </source>
</evidence>
<dbReference type="EMBL" id="CP029604">
    <property type="protein sequence ID" value="AWO82958.1"/>
    <property type="molecule type" value="Genomic_DNA"/>
</dbReference>
<evidence type="ECO:0000256" key="1">
    <source>
        <dbReference type="ARBA" id="ARBA00006484"/>
    </source>
</evidence>
<sequence>MGRLQGKTALVTGAGRDGNIGVAICEAFLREGCAGVIATDLRSGEAAAISARMEAEFGGGRFVFVEHDVADESSWAKVVDVCLESFGALDILVNNAGISVHGGVQSTSLETMRRVMAVNHDALFLGMKTCLPPLARSHLRFAEGGAVINNISMASYMPNPRNLGYAVSKAAARMLTLCAAEEFGPQRVRVNSIHPGVTMTPLIEEGLAEYVKAGRWTDREEAESSLVERTPLRMTSRPADVAHAFVFLASAEARFVTGASINHDGGLGRVY</sequence>
<dbReference type="FunFam" id="3.40.50.720:FF:000084">
    <property type="entry name" value="Short-chain dehydrogenase reductase"/>
    <property type="match status" value="1"/>
</dbReference>
<dbReference type="Pfam" id="PF13561">
    <property type="entry name" value="adh_short_C2"/>
    <property type="match status" value="1"/>
</dbReference>
<dbReference type="GO" id="GO:0016491">
    <property type="term" value="F:oxidoreductase activity"/>
    <property type="evidence" value="ECO:0007669"/>
    <property type="project" value="UniProtKB-KW"/>
</dbReference>
<evidence type="ECO:0000313" key="4">
    <source>
        <dbReference type="Proteomes" id="UP000247118"/>
    </source>
</evidence>
<reference evidence="3 4" key="1">
    <citation type="submission" date="2018-05" db="EMBL/GenBank/DDBJ databases">
        <title>Complete genome sequence of Gordonia terrae NRRL B-16283.</title>
        <authorList>
            <person name="Garlena R.A."/>
            <person name="Russell D.A."/>
            <person name="Hatfull G.F."/>
        </authorList>
    </citation>
    <scope>NUCLEOTIDE SEQUENCE [LARGE SCALE GENOMIC DNA]</scope>
    <source>
        <strain evidence="3 4">NRRL B-16283</strain>
    </source>
</reference>
<dbReference type="PANTHER" id="PTHR43639:SF1">
    <property type="entry name" value="SHORT-CHAIN DEHYDROGENASE_REDUCTASE FAMILY PROTEIN"/>
    <property type="match status" value="1"/>
</dbReference>
<comment type="similarity">
    <text evidence="1">Belongs to the short-chain dehydrogenases/reductases (SDR) family.</text>
</comment>
<dbReference type="InterPro" id="IPR020904">
    <property type="entry name" value="Sc_DH/Rdtase_CS"/>
</dbReference>
<gene>
    <name evidence="3" type="ORF">DLJ61_04840</name>
</gene>